<organism evidence="5 6">
    <name type="scientific">Phanerochaete carnosa (strain HHB-10118-sp)</name>
    <name type="common">White-rot fungus</name>
    <name type="synonym">Peniophora carnosa</name>
    <dbReference type="NCBI Taxonomy" id="650164"/>
    <lineage>
        <taxon>Eukaryota</taxon>
        <taxon>Fungi</taxon>
        <taxon>Dikarya</taxon>
        <taxon>Basidiomycota</taxon>
        <taxon>Agaricomycotina</taxon>
        <taxon>Agaricomycetes</taxon>
        <taxon>Polyporales</taxon>
        <taxon>Phanerochaetaceae</taxon>
        <taxon>Phanerochaete</taxon>
    </lineage>
</organism>
<keyword evidence="2" id="KW-0677">Repeat</keyword>
<dbReference type="OrthoDB" id="270167at2759"/>
<feature type="domain" description="Rhodanese" evidence="4">
    <location>
        <begin position="198"/>
        <end position="333"/>
    </location>
</feature>
<evidence type="ECO:0000259" key="4">
    <source>
        <dbReference type="PROSITE" id="PS50206"/>
    </source>
</evidence>
<gene>
    <name evidence="5" type="ORF">PHACADRAFT_247097</name>
</gene>
<feature type="domain" description="Rhodanese" evidence="4">
    <location>
        <begin position="42"/>
        <end position="160"/>
    </location>
</feature>
<dbReference type="CDD" id="cd01448">
    <property type="entry name" value="TST_Repeat_1"/>
    <property type="match status" value="1"/>
</dbReference>
<dbReference type="PROSITE" id="PS50206">
    <property type="entry name" value="RHODANESE_3"/>
    <property type="match status" value="2"/>
</dbReference>
<evidence type="ECO:0000256" key="1">
    <source>
        <dbReference type="ARBA" id="ARBA00022679"/>
    </source>
</evidence>
<dbReference type="InterPro" id="IPR045078">
    <property type="entry name" value="TST/MPST-like"/>
</dbReference>
<dbReference type="EMBL" id="JH930468">
    <property type="protein sequence ID" value="EKM60883.1"/>
    <property type="molecule type" value="Genomic_DNA"/>
</dbReference>
<evidence type="ECO:0000256" key="2">
    <source>
        <dbReference type="ARBA" id="ARBA00022737"/>
    </source>
</evidence>
<dbReference type="CDD" id="cd01449">
    <property type="entry name" value="TST_Repeat_2"/>
    <property type="match status" value="1"/>
</dbReference>
<name>K5WAD6_PHACS</name>
<proteinExistence type="predicted"/>
<sequence length="336" mass="36883">MLALAARRSTSFLPRFLAARAKSTFGDNCPLVITPRQLSDLDPGKVSILDTSWHMPNSPRKAREEFLEKHIPRAQYLDLDEVASEHELGLKHMMPSPEKFSQACEQFGISPSSHVVLYDTLGVFSSPRALFMFRAFGHNRSSILDGGLHNWEAHGCPVESGKAQKHPKSSYPAPRLDDDVIKSYEQIMNNAGRDPSKDSAAELVLDARSQGRWSGKDPEPRPGLSSGHIPYSTSLPFTTFLMKRTYTPAGAGSPITYTELASPSALHSTLEETLGKEVADEVRSGKRRVVTSCGSGMTAGVIWLGLKQMGVEKVSLYDESWTGYAAREGSKIEKST</sequence>
<dbReference type="Gene3D" id="3.40.250.10">
    <property type="entry name" value="Rhodanese-like domain"/>
    <property type="match status" value="2"/>
</dbReference>
<accession>K5WAD6</accession>
<feature type="region of interest" description="Disordered" evidence="3">
    <location>
        <begin position="208"/>
        <end position="228"/>
    </location>
</feature>
<keyword evidence="6" id="KW-1185">Reference proteome</keyword>
<dbReference type="PANTHER" id="PTHR11364:SF27">
    <property type="entry name" value="SULFURTRANSFERASE"/>
    <property type="match status" value="1"/>
</dbReference>
<dbReference type="HOGENOM" id="CLU_031618_3_1_1"/>
<dbReference type="AlphaFoldDB" id="K5WAD6"/>
<evidence type="ECO:0000313" key="6">
    <source>
        <dbReference type="Proteomes" id="UP000008370"/>
    </source>
</evidence>
<evidence type="ECO:0000256" key="3">
    <source>
        <dbReference type="SAM" id="MobiDB-lite"/>
    </source>
</evidence>
<dbReference type="RefSeq" id="XP_007390326.1">
    <property type="nucleotide sequence ID" value="XM_007390264.1"/>
</dbReference>
<dbReference type="PANTHER" id="PTHR11364">
    <property type="entry name" value="THIOSULFATE SULFERTANSFERASE"/>
    <property type="match status" value="1"/>
</dbReference>
<dbReference type="SUPFAM" id="SSF52821">
    <property type="entry name" value="Rhodanese/Cell cycle control phosphatase"/>
    <property type="match status" value="2"/>
</dbReference>
<dbReference type="InterPro" id="IPR036873">
    <property type="entry name" value="Rhodanese-like_dom_sf"/>
</dbReference>
<protein>
    <recommendedName>
        <fullName evidence="4">Rhodanese domain-containing protein</fullName>
    </recommendedName>
</protein>
<dbReference type="GO" id="GO:0005739">
    <property type="term" value="C:mitochondrion"/>
    <property type="evidence" value="ECO:0007669"/>
    <property type="project" value="TreeGrafter"/>
</dbReference>
<dbReference type="STRING" id="650164.K5WAD6"/>
<dbReference type="InterPro" id="IPR001763">
    <property type="entry name" value="Rhodanese-like_dom"/>
</dbReference>
<dbReference type="GeneID" id="18913983"/>
<dbReference type="SMART" id="SM00450">
    <property type="entry name" value="RHOD"/>
    <property type="match status" value="2"/>
</dbReference>
<dbReference type="Pfam" id="PF00581">
    <property type="entry name" value="Rhodanese"/>
    <property type="match status" value="2"/>
</dbReference>
<evidence type="ECO:0000313" key="5">
    <source>
        <dbReference type="EMBL" id="EKM60883.1"/>
    </source>
</evidence>
<dbReference type="FunCoup" id="K5WAD6">
    <property type="interactions" value="334"/>
</dbReference>
<keyword evidence="1" id="KW-0808">Transferase</keyword>
<dbReference type="Proteomes" id="UP000008370">
    <property type="component" value="Unassembled WGS sequence"/>
</dbReference>
<dbReference type="KEGG" id="pco:PHACADRAFT_247097"/>
<dbReference type="GO" id="GO:0004792">
    <property type="term" value="F:thiosulfate-cyanide sulfurtransferase activity"/>
    <property type="evidence" value="ECO:0007669"/>
    <property type="project" value="TreeGrafter"/>
</dbReference>
<feature type="non-terminal residue" evidence="5">
    <location>
        <position position="1"/>
    </location>
</feature>
<reference evidence="5 6" key="1">
    <citation type="journal article" date="2012" name="BMC Genomics">
        <title>Comparative genomics of the white-rot fungi, Phanerochaete carnosa and P. chrysosporium, to elucidate the genetic basis of the distinct wood types they colonize.</title>
        <authorList>
            <person name="Suzuki H."/>
            <person name="MacDonald J."/>
            <person name="Syed K."/>
            <person name="Salamov A."/>
            <person name="Hori C."/>
            <person name="Aerts A."/>
            <person name="Henrissat B."/>
            <person name="Wiebenga A."/>
            <person name="vanKuyk P.A."/>
            <person name="Barry K."/>
            <person name="Lindquist E."/>
            <person name="LaButti K."/>
            <person name="Lapidus A."/>
            <person name="Lucas S."/>
            <person name="Coutinho P."/>
            <person name="Gong Y."/>
            <person name="Samejima M."/>
            <person name="Mahadevan R."/>
            <person name="Abou-Zaid M."/>
            <person name="de Vries R.P."/>
            <person name="Igarashi K."/>
            <person name="Yadav J.S."/>
            <person name="Grigoriev I.V."/>
            <person name="Master E.R."/>
        </authorList>
    </citation>
    <scope>NUCLEOTIDE SEQUENCE [LARGE SCALE GENOMIC DNA]</scope>
    <source>
        <strain evidence="5 6">HHB-10118-sp</strain>
    </source>
</reference>
<dbReference type="InParanoid" id="K5WAD6"/>